<dbReference type="Proteomes" id="UP001275436">
    <property type="component" value="Unassembled WGS sequence"/>
</dbReference>
<comment type="similarity">
    <text evidence="1">Belongs to the peptidase M56 family.</text>
</comment>
<keyword evidence="2" id="KW-0812">Transmembrane</keyword>
<dbReference type="RefSeq" id="WP_017797980.1">
    <property type="nucleotide sequence ID" value="NZ_BSKO01000001.1"/>
</dbReference>
<proteinExistence type="inferred from homology"/>
<dbReference type="Gene3D" id="3.40.710.10">
    <property type="entry name" value="DD-peptidase/beta-lactamase superfamily"/>
    <property type="match status" value="1"/>
</dbReference>
<dbReference type="NCBIfam" id="NF000326">
    <property type="entry name" value="blaR1_generic"/>
    <property type="match status" value="1"/>
</dbReference>
<feature type="transmembrane region" description="Helical" evidence="2">
    <location>
        <begin position="6"/>
        <end position="27"/>
    </location>
</feature>
<dbReference type="CDD" id="cd07341">
    <property type="entry name" value="M56_BlaR1_MecR1_like"/>
    <property type="match status" value="1"/>
</dbReference>
<keyword evidence="2" id="KW-0472">Membrane</keyword>
<feature type="domain" description="Penicillin-binding protein transpeptidase" evidence="3">
    <location>
        <begin position="370"/>
        <end position="587"/>
    </location>
</feature>
<gene>
    <name evidence="5" type="primary">blaR</name>
    <name evidence="5" type="ORF">MACH08_32370</name>
</gene>
<evidence type="ECO:0000259" key="4">
    <source>
        <dbReference type="Pfam" id="PF05569"/>
    </source>
</evidence>
<feature type="domain" description="Peptidase M56" evidence="4">
    <location>
        <begin position="11"/>
        <end position="305"/>
    </location>
</feature>
<dbReference type="PANTHER" id="PTHR34978:SF3">
    <property type="entry name" value="SLR0241 PROTEIN"/>
    <property type="match status" value="1"/>
</dbReference>
<dbReference type="Pfam" id="PF00905">
    <property type="entry name" value="Transpeptidase"/>
    <property type="match status" value="1"/>
</dbReference>
<name>A0ABQ5TPB9_9BACI</name>
<comment type="caution">
    <text evidence="5">The sequence shown here is derived from an EMBL/GenBank/DDBJ whole genome shotgun (WGS) entry which is preliminary data.</text>
</comment>
<dbReference type="InterPro" id="IPR012338">
    <property type="entry name" value="Beta-lactam/transpept-like"/>
</dbReference>
<dbReference type="Pfam" id="PF05569">
    <property type="entry name" value="Peptidase_M56"/>
    <property type="match status" value="1"/>
</dbReference>
<evidence type="ECO:0000313" key="5">
    <source>
        <dbReference type="EMBL" id="GLO67453.1"/>
    </source>
</evidence>
<accession>A0ABQ5TPB9</accession>
<protein>
    <submittedName>
        <fullName evidence="5">BlaR1 family beta-lactam sensor/signal transducer</fullName>
    </submittedName>
</protein>
<evidence type="ECO:0000256" key="2">
    <source>
        <dbReference type="SAM" id="Phobius"/>
    </source>
</evidence>
<dbReference type="InterPro" id="IPR008756">
    <property type="entry name" value="Peptidase_M56"/>
</dbReference>
<evidence type="ECO:0000259" key="3">
    <source>
        <dbReference type="Pfam" id="PF00905"/>
    </source>
</evidence>
<sequence length="594" mass="68960">MFIDFLVIGFIISTVTITIILFTRKLFYRQMSSKWRYNIWFLLLVALAIPFLPSQLLHTIQLSIPFENNLPSSWSRANLDHNETTSAMNSNWMQDFSVSVNQSSPDFVNISLMLIWICGTFIFTIFAIQAWLKLRKIKISIDKIKNKDVTATFESCKKQLHISKDITLGTSSSVQSPVTFGFTHTYVVLPSHIDNQMSKEDLQHIFLHELHHVKYKDIHTNYLMMFYQIIYWFNPLVWIALKKMRLDREIACDTSVLNMLDDYEQNIKYGRAMINFIDFTAKKRYNHLTNEFNGSKKQVKQRLEEIMAFQKESKLLKLKSMIIFIVVGLLITSLIPFVSVLAHDSNQYENFTAKKVMYEDLSSYFNESDGSFVLYDLREDEFLIYNKEKSTMRVSPASTYKIYSALIALEEGIITSEDNTIEWNGVEQNYEQWNQDQTLTSALTYSVNWYFQTLDKASGLNTIKDYLTYMNYGNEDISGGIDDHWLVSSLKISPVEQVELLQSFYNNAFDFQEEHIQSVKDALKVEETEAVTLYGKTGTGNINGKDINGWFIGFVETHNKTYFFATNVQDIANATGSRATEITLSILRDKQIYY</sequence>
<reference evidence="5 6" key="1">
    <citation type="submission" date="2023-02" db="EMBL/GenBank/DDBJ databases">
        <title>Oceanobacillus kimchii IFOP_LL358 isolated form Alexandrium catenella lab strain.</title>
        <authorList>
            <person name="Gajardo G."/>
            <person name="Ueki S."/>
            <person name="Maruyama F."/>
        </authorList>
    </citation>
    <scope>NUCLEOTIDE SEQUENCE [LARGE SCALE GENOMIC DNA]</scope>
    <source>
        <strain evidence="5 6">IFOP_LL358</strain>
    </source>
</reference>
<dbReference type="EMBL" id="BSKO01000001">
    <property type="protein sequence ID" value="GLO67453.1"/>
    <property type="molecule type" value="Genomic_DNA"/>
</dbReference>
<feature type="transmembrane region" description="Helical" evidence="2">
    <location>
        <begin position="321"/>
        <end position="342"/>
    </location>
</feature>
<organism evidence="5 6">
    <name type="scientific">Oceanobacillus kimchii</name>
    <dbReference type="NCBI Taxonomy" id="746691"/>
    <lineage>
        <taxon>Bacteria</taxon>
        <taxon>Bacillati</taxon>
        <taxon>Bacillota</taxon>
        <taxon>Bacilli</taxon>
        <taxon>Bacillales</taxon>
        <taxon>Bacillaceae</taxon>
        <taxon>Oceanobacillus</taxon>
    </lineage>
</organism>
<feature type="transmembrane region" description="Helical" evidence="2">
    <location>
        <begin position="39"/>
        <end position="64"/>
    </location>
</feature>
<keyword evidence="2" id="KW-1133">Transmembrane helix</keyword>
<dbReference type="InterPro" id="IPR001460">
    <property type="entry name" value="PCN-bd_Tpept"/>
</dbReference>
<evidence type="ECO:0000313" key="6">
    <source>
        <dbReference type="Proteomes" id="UP001275436"/>
    </source>
</evidence>
<evidence type="ECO:0000256" key="1">
    <source>
        <dbReference type="ARBA" id="ARBA00011075"/>
    </source>
</evidence>
<dbReference type="InterPro" id="IPR052173">
    <property type="entry name" value="Beta-lactam_resp_regulator"/>
</dbReference>
<feature type="transmembrane region" description="Helical" evidence="2">
    <location>
        <begin position="107"/>
        <end position="132"/>
    </location>
</feature>
<dbReference type="SUPFAM" id="SSF56601">
    <property type="entry name" value="beta-lactamase/transpeptidase-like"/>
    <property type="match status" value="1"/>
</dbReference>
<keyword evidence="6" id="KW-1185">Reference proteome</keyword>
<dbReference type="PANTHER" id="PTHR34978">
    <property type="entry name" value="POSSIBLE SENSOR-TRANSDUCER PROTEIN BLAR"/>
    <property type="match status" value="1"/>
</dbReference>